<evidence type="ECO:0000313" key="2">
    <source>
        <dbReference type="EMBL" id="GGH72091.1"/>
    </source>
</evidence>
<dbReference type="AlphaFoldDB" id="A0A917MX85"/>
<dbReference type="Gene3D" id="3.90.1340.10">
    <property type="entry name" value="Phage tail collar domain"/>
    <property type="match status" value="1"/>
</dbReference>
<dbReference type="InterPro" id="IPR037053">
    <property type="entry name" value="Phage_tail_collar_dom_sf"/>
</dbReference>
<comment type="caution">
    <text evidence="2">The sequence shown here is derived from an EMBL/GenBank/DDBJ whole genome shotgun (WGS) entry which is preliminary data.</text>
</comment>
<dbReference type="EMBL" id="BMIB01000003">
    <property type="protein sequence ID" value="GGH72091.1"/>
    <property type="molecule type" value="Genomic_DNA"/>
</dbReference>
<dbReference type="Pfam" id="PF07484">
    <property type="entry name" value="Collar"/>
    <property type="match status" value="1"/>
</dbReference>
<dbReference type="InterPro" id="IPR011083">
    <property type="entry name" value="Phage_tail_collar_dom"/>
</dbReference>
<gene>
    <name evidence="2" type="ORF">GCM10011379_32150</name>
</gene>
<keyword evidence="3" id="KW-1185">Reference proteome</keyword>
<feature type="domain" description="Phage tail collar" evidence="1">
    <location>
        <begin position="6"/>
        <end position="61"/>
    </location>
</feature>
<evidence type="ECO:0000313" key="3">
    <source>
        <dbReference type="Proteomes" id="UP000627292"/>
    </source>
</evidence>
<reference evidence="2" key="1">
    <citation type="journal article" date="2014" name="Int. J. Syst. Evol. Microbiol.">
        <title>Complete genome sequence of Corynebacterium casei LMG S-19264T (=DSM 44701T), isolated from a smear-ripened cheese.</title>
        <authorList>
            <consortium name="US DOE Joint Genome Institute (JGI-PGF)"/>
            <person name="Walter F."/>
            <person name="Albersmeier A."/>
            <person name="Kalinowski J."/>
            <person name="Ruckert C."/>
        </authorList>
    </citation>
    <scope>NUCLEOTIDE SEQUENCE</scope>
    <source>
        <strain evidence="2">CGMCC 1.15290</strain>
    </source>
</reference>
<reference evidence="2" key="2">
    <citation type="submission" date="2020-09" db="EMBL/GenBank/DDBJ databases">
        <authorList>
            <person name="Sun Q."/>
            <person name="Zhou Y."/>
        </authorList>
    </citation>
    <scope>NUCLEOTIDE SEQUENCE</scope>
    <source>
        <strain evidence="2">CGMCC 1.15290</strain>
    </source>
</reference>
<sequence length="200" mass="20251">MDGTVGEIRLFAAGFAPRSWAFCQGQLLPLNRYTALYAILGSNFGGNGTSTFGLPDFSGRTAIGVGQAPGLSPYVVGQQGGSVNVTILSGEMAAHNHSSPVSLSSPGSGTATLYGSNSGDSVTPGGNYIGTDGGLGLFTTDTSTPVAMATTSLDVTNVAASKLTSVTLAATGGTTPHNNMQPYLTLNYIICMTGNFPARN</sequence>
<dbReference type="RefSeq" id="WP_188954043.1">
    <property type="nucleotide sequence ID" value="NZ_BMIB01000003.1"/>
</dbReference>
<name>A0A917MX85_9BACT</name>
<proteinExistence type="predicted"/>
<accession>A0A917MX85</accession>
<organism evidence="2 3">
    <name type="scientific">Filimonas zeae</name>
    <dbReference type="NCBI Taxonomy" id="1737353"/>
    <lineage>
        <taxon>Bacteria</taxon>
        <taxon>Pseudomonadati</taxon>
        <taxon>Bacteroidota</taxon>
        <taxon>Chitinophagia</taxon>
        <taxon>Chitinophagales</taxon>
        <taxon>Chitinophagaceae</taxon>
        <taxon>Filimonas</taxon>
    </lineage>
</organism>
<dbReference type="SUPFAM" id="SSF88874">
    <property type="entry name" value="Receptor-binding domain of short tail fibre protein gp12"/>
    <property type="match status" value="1"/>
</dbReference>
<dbReference type="Proteomes" id="UP000627292">
    <property type="component" value="Unassembled WGS sequence"/>
</dbReference>
<protein>
    <submittedName>
        <fullName evidence="2">Microcystin dependent MdpB family protein</fullName>
    </submittedName>
</protein>
<evidence type="ECO:0000259" key="1">
    <source>
        <dbReference type="Pfam" id="PF07484"/>
    </source>
</evidence>